<evidence type="ECO:0000256" key="1">
    <source>
        <dbReference type="ARBA" id="ARBA00005234"/>
    </source>
</evidence>
<feature type="compositionally biased region" description="Polar residues" evidence="4">
    <location>
        <begin position="139"/>
        <end position="151"/>
    </location>
</feature>
<keyword evidence="7" id="KW-1185">Reference proteome</keyword>
<evidence type="ECO:0000313" key="6">
    <source>
        <dbReference type="EMBL" id="RMX38909.1"/>
    </source>
</evidence>
<evidence type="ECO:0000256" key="2">
    <source>
        <dbReference type="ARBA" id="ARBA00022670"/>
    </source>
</evidence>
<feature type="non-terminal residue" evidence="6">
    <location>
        <position position="361"/>
    </location>
</feature>
<comment type="caution">
    <text evidence="6">The sequence shown here is derived from an EMBL/GenBank/DDBJ whole genome shotgun (WGS) entry which is preliminary data.</text>
</comment>
<keyword evidence="3" id="KW-0378">Hydrolase</keyword>
<dbReference type="PROSITE" id="PS50600">
    <property type="entry name" value="ULP_PROTEASE"/>
    <property type="match status" value="1"/>
</dbReference>
<feature type="compositionally biased region" description="Basic and acidic residues" evidence="4">
    <location>
        <begin position="59"/>
        <end position="70"/>
    </location>
</feature>
<name>A0A3M6TC78_POCDA</name>
<comment type="similarity">
    <text evidence="1">Belongs to the peptidase C48 family.</text>
</comment>
<feature type="region of interest" description="Disordered" evidence="4">
    <location>
        <begin position="132"/>
        <end position="151"/>
    </location>
</feature>
<feature type="region of interest" description="Disordered" evidence="4">
    <location>
        <begin position="59"/>
        <end position="118"/>
    </location>
</feature>
<dbReference type="Gene3D" id="3.40.395.10">
    <property type="entry name" value="Adenoviral Proteinase, Chain A"/>
    <property type="match status" value="1"/>
</dbReference>
<proteinExistence type="inferred from homology"/>
<reference evidence="6 7" key="1">
    <citation type="journal article" date="2018" name="Sci. Rep.">
        <title>Comparative analysis of the Pocillopora damicornis genome highlights role of immune system in coral evolution.</title>
        <authorList>
            <person name="Cunning R."/>
            <person name="Bay R.A."/>
            <person name="Gillette P."/>
            <person name="Baker A.C."/>
            <person name="Traylor-Knowles N."/>
        </authorList>
    </citation>
    <scope>NUCLEOTIDE SEQUENCE [LARGE SCALE GENOMIC DNA]</scope>
    <source>
        <strain evidence="6">RSMAS</strain>
        <tissue evidence="6">Whole animal</tissue>
    </source>
</reference>
<dbReference type="InterPro" id="IPR038765">
    <property type="entry name" value="Papain-like_cys_pep_sf"/>
</dbReference>
<sequence length="361" mass="40967">MDQLFTTFMGKDFLAYRYTEDLSCVVVEENCPLLKYDDAVRCRVHEKKRRDVFRKKVAESYSRPARERRTVVTHPMSPDKKNASPNLRNAKRKSRLASSVNTKRKPPSSTSDSTKSQELCLPQTHRCLFGFSNRKRKQQSPLTTSYPKRKTSLFSTPLATSTLSSDRSGPPSPSPLDASPPLSADCSLLSLSPSASTPPLSVFSGQPSLYYITVISLHVVSQYDTNDLFSKLARERYIDDTVIDTAISRLQCKCDLNEYLLCLPAHTITWLNTGERSFIRQCFDEMLQNVKPGLLSLVLVPVNMDNVHWGLMVLDVKNKEAYFDDGLGYSFSKTSYVFLIMSELQSKFPDCDDFSLDDWRN</sequence>
<dbReference type="GO" id="GO:0006508">
    <property type="term" value="P:proteolysis"/>
    <property type="evidence" value="ECO:0007669"/>
    <property type="project" value="UniProtKB-KW"/>
</dbReference>
<keyword evidence="2" id="KW-0645">Protease</keyword>
<protein>
    <recommendedName>
        <fullName evidence="5">Ubiquitin-like protease family profile domain-containing protein</fullName>
    </recommendedName>
</protein>
<gene>
    <name evidence="6" type="ORF">pdam_00025455</name>
</gene>
<feature type="compositionally biased region" description="Low complexity" evidence="4">
    <location>
        <begin position="107"/>
        <end position="116"/>
    </location>
</feature>
<evidence type="ECO:0000256" key="4">
    <source>
        <dbReference type="SAM" id="MobiDB-lite"/>
    </source>
</evidence>
<feature type="region of interest" description="Disordered" evidence="4">
    <location>
        <begin position="156"/>
        <end position="179"/>
    </location>
</feature>
<feature type="domain" description="Ubiquitin-like protease family profile" evidence="5">
    <location>
        <begin position="218"/>
        <end position="361"/>
    </location>
</feature>
<dbReference type="GO" id="GO:0008234">
    <property type="term" value="F:cysteine-type peptidase activity"/>
    <property type="evidence" value="ECO:0007669"/>
    <property type="project" value="InterPro"/>
</dbReference>
<evidence type="ECO:0000313" key="7">
    <source>
        <dbReference type="Proteomes" id="UP000275408"/>
    </source>
</evidence>
<accession>A0A3M6TC78</accession>
<dbReference type="EMBL" id="RCHS01003915">
    <property type="protein sequence ID" value="RMX38909.1"/>
    <property type="molecule type" value="Genomic_DNA"/>
</dbReference>
<feature type="compositionally biased region" description="Low complexity" evidence="4">
    <location>
        <begin position="164"/>
        <end position="179"/>
    </location>
</feature>
<dbReference type="SUPFAM" id="SSF54001">
    <property type="entry name" value="Cysteine proteinases"/>
    <property type="match status" value="1"/>
</dbReference>
<dbReference type="Proteomes" id="UP000275408">
    <property type="component" value="Unassembled WGS sequence"/>
</dbReference>
<evidence type="ECO:0000259" key="5">
    <source>
        <dbReference type="PROSITE" id="PS50600"/>
    </source>
</evidence>
<dbReference type="InterPro" id="IPR003653">
    <property type="entry name" value="Peptidase_C48_C"/>
</dbReference>
<dbReference type="AlphaFoldDB" id="A0A3M6TC78"/>
<organism evidence="6 7">
    <name type="scientific">Pocillopora damicornis</name>
    <name type="common">Cauliflower coral</name>
    <name type="synonym">Millepora damicornis</name>
    <dbReference type="NCBI Taxonomy" id="46731"/>
    <lineage>
        <taxon>Eukaryota</taxon>
        <taxon>Metazoa</taxon>
        <taxon>Cnidaria</taxon>
        <taxon>Anthozoa</taxon>
        <taxon>Hexacorallia</taxon>
        <taxon>Scleractinia</taxon>
        <taxon>Astrocoeniina</taxon>
        <taxon>Pocilloporidae</taxon>
        <taxon>Pocillopora</taxon>
    </lineage>
</organism>
<evidence type="ECO:0000256" key="3">
    <source>
        <dbReference type="ARBA" id="ARBA00022801"/>
    </source>
</evidence>